<proteinExistence type="inferred from homology"/>
<keyword evidence="4" id="KW-1185">Reference proteome</keyword>
<dbReference type="InterPro" id="IPR001031">
    <property type="entry name" value="Thioesterase"/>
</dbReference>
<dbReference type="BioCyc" id="RCHA213810:RUM_RS10705-MONOMER"/>
<dbReference type="AlphaFoldDB" id="D4LF23"/>
<dbReference type="GO" id="GO:0008610">
    <property type="term" value="P:lipid biosynthetic process"/>
    <property type="evidence" value="ECO:0007669"/>
    <property type="project" value="TreeGrafter"/>
</dbReference>
<protein>
    <submittedName>
        <fullName evidence="3">Predicted thioesterase involved in non-ribosomal peptide biosynthesis</fullName>
    </submittedName>
</protein>
<dbReference type="PATRIC" id="fig|213810.4.peg.2092"/>
<dbReference type="HOGENOM" id="CLU_070456_2_0_9"/>
<dbReference type="PANTHER" id="PTHR11487:SF0">
    <property type="entry name" value="S-ACYL FATTY ACID SYNTHASE THIOESTERASE, MEDIUM CHAIN"/>
    <property type="match status" value="1"/>
</dbReference>
<dbReference type="SUPFAM" id="SSF53474">
    <property type="entry name" value="alpha/beta-Hydrolases"/>
    <property type="match status" value="1"/>
</dbReference>
<accession>D4LF23</accession>
<sequence>MVLFFLPHAGGSAKSYCTFKRYLPRDLKVVPMELSGRFIRSGEPLLTEVSACVADLIQTHRLLLEQEPYALFGHSMGTLLAAELIRQTRTAGLPTPRHAFMSGRCAPCDGTRMLNADHLSDEELVQFFAQGGLSTAIPDTDPELRRMLNRILCTDVRMADRFALTPEEAPFGCDITVLYGKEDHILRNVDLRGWDRFTGGKCDYFGFSGGHFFFAQHLKEICGLITERIC</sequence>
<evidence type="ECO:0000313" key="3">
    <source>
        <dbReference type="EMBL" id="CBL18218.1"/>
    </source>
</evidence>
<dbReference type="InterPro" id="IPR029058">
    <property type="entry name" value="AB_hydrolase_fold"/>
</dbReference>
<dbReference type="InterPro" id="IPR012223">
    <property type="entry name" value="TEII"/>
</dbReference>
<dbReference type="STRING" id="213810.RUM_22050"/>
<dbReference type="KEGG" id="rch:RUM_22050"/>
<feature type="domain" description="Thioesterase" evidence="2">
    <location>
        <begin position="3"/>
        <end position="226"/>
    </location>
</feature>
<organism evidence="3 4">
    <name type="scientific">Ruminococcus champanellensis (strain DSM 18848 / JCM 17042 / KCTC 15320 / 18P13)</name>
    <dbReference type="NCBI Taxonomy" id="213810"/>
    <lineage>
        <taxon>Bacteria</taxon>
        <taxon>Bacillati</taxon>
        <taxon>Bacillota</taxon>
        <taxon>Clostridia</taxon>
        <taxon>Eubacteriales</taxon>
        <taxon>Oscillospiraceae</taxon>
        <taxon>Ruminococcus</taxon>
    </lineage>
</organism>
<name>D4LF23_RUMC1</name>
<reference evidence="3" key="2">
    <citation type="submission" date="2010-03" db="EMBL/GenBank/DDBJ databases">
        <authorList>
            <person name="Pajon A."/>
        </authorList>
    </citation>
    <scope>NUCLEOTIDE SEQUENCE</scope>
    <source>
        <strain evidence="3">Type strain: 18P13</strain>
    </source>
</reference>
<dbReference type="PANTHER" id="PTHR11487">
    <property type="entry name" value="THIOESTERASE"/>
    <property type="match status" value="1"/>
</dbReference>
<evidence type="ECO:0000256" key="1">
    <source>
        <dbReference type="ARBA" id="ARBA00007169"/>
    </source>
</evidence>
<reference evidence="3" key="1">
    <citation type="submission" date="2010-03" db="EMBL/GenBank/DDBJ databases">
        <title>The genome sequence of Ruminococcus sp. 18P13.</title>
        <authorList>
            <consortium name="metaHIT consortium -- http://www.metahit.eu/"/>
            <person name="Pajon A."/>
            <person name="Turner K."/>
            <person name="Parkhill J."/>
            <person name="Bernalier A."/>
        </authorList>
    </citation>
    <scope>NUCLEOTIDE SEQUENCE [LARGE SCALE GENOMIC DNA]</scope>
    <source>
        <strain evidence="3">Type strain: 18P13</strain>
    </source>
</reference>
<comment type="similarity">
    <text evidence="1">Belongs to the thioesterase family.</text>
</comment>
<dbReference type="Pfam" id="PF00975">
    <property type="entry name" value="Thioesterase"/>
    <property type="match status" value="1"/>
</dbReference>
<gene>
    <name evidence="3" type="ordered locus">RUM_22050</name>
</gene>
<evidence type="ECO:0000313" key="4">
    <source>
        <dbReference type="Proteomes" id="UP000007054"/>
    </source>
</evidence>
<evidence type="ECO:0000259" key="2">
    <source>
        <dbReference type="Pfam" id="PF00975"/>
    </source>
</evidence>
<dbReference type="Proteomes" id="UP000007054">
    <property type="component" value="Chromosome"/>
</dbReference>
<dbReference type="EMBL" id="FP929052">
    <property type="protein sequence ID" value="CBL18218.1"/>
    <property type="molecule type" value="Genomic_DNA"/>
</dbReference>
<dbReference type="Gene3D" id="3.40.50.1820">
    <property type="entry name" value="alpha/beta hydrolase"/>
    <property type="match status" value="1"/>
</dbReference>
<dbReference type="RefSeq" id="WP_015559124.1">
    <property type="nucleotide sequence ID" value="NC_021039.1"/>
</dbReference>
<dbReference type="GeneID" id="83156859"/>